<organism evidence="3 4">
    <name type="scientific">Ornithinimicrobium cerasi</name>
    <dbReference type="NCBI Taxonomy" id="2248773"/>
    <lineage>
        <taxon>Bacteria</taxon>
        <taxon>Bacillati</taxon>
        <taxon>Actinomycetota</taxon>
        <taxon>Actinomycetes</taxon>
        <taxon>Micrococcales</taxon>
        <taxon>Ornithinimicrobiaceae</taxon>
        <taxon>Ornithinimicrobium</taxon>
    </lineage>
</organism>
<sequence length="297" mass="32704">MRTFLMTYNPDLWDQSEDEWNADLSLIAADGTAPGRWSTGSRTDMSIGDRVYLLRQGPRLERGILARGWTTSEPYPLEHWDGQGGSATYVDVVWDSMATLDNPLPTDVLLQQVPQVPWNNLMSSGIQVRDPAAVDRLEELWTDHLGQPTSDGPPSGPVHEGQGHLQDARTRSAIENYAQSVLMQHYRAQGWDVKDRRVGNPFDAEATRGGQTIFLEAKGTTGSGTAVFVTAGEVQFASTHPGRTTMGIVSGIEVTPDGDEVRATGGTLRVLEWNPGHGQLRPVQYQWRPETPDEVQA</sequence>
<evidence type="ECO:0000313" key="4">
    <source>
        <dbReference type="Proteomes" id="UP000219688"/>
    </source>
</evidence>
<protein>
    <recommendedName>
        <fullName evidence="2">Protein NO VEIN C-terminal domain-containing protein</fullName>
    </recommendedName>
</protein>
<feature type="region of interest" description="Disordered" evidence="1">
    <location>
        <begin position="144"/>
        <end position="166"/>
    </location>
</feature>
<evidence type="ECO:0000256" key="1">
    <source>
        <dbReference type="SAM" id="MobiDB-lite"/>
    </source>
</evidence>
<keyword evidence="4" id="KW-1185">Reference proteome</keyword>
<name>A0A285VAX9_9MICO</name>
<dbReference type="EMBL" id="OBQK01000001">
    <property type="protein sequence ID" value="SOC51127.1"/>
    <property type="molecule type" value="Genomic_DNA"/>
</dbReference>
<gene>
    <name evidence="3" type="ORF">SAMN05421879_10138</name>
</gene>
<feature type="domain" description="Protein NO VEIN C-terminal" evidence="2">
    <location>
        <begin position="174"/>
        <end position="241"/>
    </location>
</feature>
<dbReference type="AlphaFoldDB" id="A0A285VAX9"/>
<reference evidence="4" key="1">
    <citation type="submission" date="2017-08" db="EMBL/GenBank/DDBJ databases">
        <authorList>
            <person name="Varghese N."/>
            <person name="Submissions S."/>
        </authorList>
    </citation>
    <scope>NUCLEOTIDE SEQUENCE [LARGE SCALE GENOMIC DNA]</scope>
    <source>
        <strain evidence="4">USBA17B2</strain>
    </source>
</reference>
<accession>A0A285VAX9</accession>
<dbReference type="InterPro" id="IPR024975">
    <property type="entry name" value="NOV_C"/>
</dbReference>
<proteinExistence type="predicted"/>
<evidence type="ECO:0000313" key="3">
    <source>
        <dbReference type="EMBL" id="SOC51127.1"/>
    </source>
</evidence>
<dbReference type="Proteomes" id="UP000219688">
    <property type="component" value="Unassembled WGS sequence"/>
</dbReference>
<evidence type="ECO:0000259" key="2">
    <source>
        <dbReference type="Pfam" id="PF13020"/>
    </source>
</evidence>
<dbReference type="Pfam" id="PF13020">
    <property type="entry name" value="NOV_C"/>
    <property type="match status" value="1"/>
</dbReference>
<dbReference type="RefSeq" id="WP_097186289.1">
    <property type="nucleotide sequence ID" value="NZ_OBQK01000001.1"/>
</dbReference>